<dbReference type="SUPFAM" id="SSF53756">
    <property type="entry name" value="UDP-Glycosyltransferase/glycogen phosphorylase"/>
    <property type="match status" value="1"/>
</dbReference>
<dbReference type="CDD" id="cd03801">
    <property type="entry name" value="GT4_PimA-like"/>
    <property type="match status" value="1"/>
</dbReference>
<dbReference type="EMBL" id="JASWER010000003">
    <property type="protein sequence ID" value="MDL5376354.1"/>
    <property type="molecule type" value="Genomic_DNA"/>
</dbReference>
<gene>
    <name evidence="2" type="ORF">QR695_04975</name>
</gene>
<organism evidence="2 3">
    <name type="scientific">Exiguobacterium mexicanum</name>
    <dbReference type="NCBI Taxonomy" id="340146"/>
    <lineage>
        <taxon>Bacteria</taxon>
        <taxon>Bacillati</taxon>
        <taxon>Bacillota</taxon>
        <taxon>Bacilli</taxon>
        <taxon>Bacillales</taxon>
        <taxon>Bacillales Family XII. Incertae Sedis</taxon>
        <taxon>Exiguobacterium</taxon>
    </lineage>
</organism>
<keyword evidence="3" id="KW-1185">Reference proteome</keyword>
<dbReference type="GO" id="GO:0016757">
    <property type="term" value="F:glycosyltransferase activity"/>
    <property type="evidence" value="ECO:0007669"/>
    <property type="project" value="UniProtKB-KW"/>
</dbReference>
<dbReference type="Gene3D" id="3.40.50.2000">
    <property type="entry name" value="Glycogen Phosphorylase B"/>
    <property type="match status" value="2"/>
</dbReference>
<dbReference type="PANTHER" id="PTHR12526">
    <property type="entry name" value="GLYCOSYLTRANSFERASE"/>
    <property type="match status" value="1"/>
</dbReference>
<evidence type="ECO:0000313" key="2">
    <source>
        <dbReference type="EMBL" id="MDL5376354.1"/>
    </source>
</evidence>
<name>A0ABT7MMC9_9BACL</name>
<keyword evidence="2" id="KW-0328">Glycosyltransferase</keyword>
<accession>A0ABT7MMC9</accession>
<dbReference type="EC" id="2.4.-.-" evidence="2"/>
<reference evidence="2 3" key="1">
    <citation type="submission" date="2023-06" db="EMBL/GenBank/DDBJ databases">
        <title>Influencing factors and mechanism of Cr(VI) reduction by facultative anaerobic Exiguobacterium sp. PY14.</title>
        <authorList>
            <person name="Zou L."/>
        </authorList>
    </citation>
    <scope>NUCLEOTIDE SEQUENCE [LARGE SCALE GENOMIC DNA]</scope>
    <source>
        <strain evidence="2 3">PY14</strain>
    </source>
</reference>
<feature type="domain" description="Glycosyl transferase family 1" evidence="1">
    <location>
        <begin position="211"/>
        <end position="388"/>
    </location>
</feature>
<dbReference type="Pfam" id="PF00534">
    <property type="entry name" value="Glycos_transf_1"/>
    <property type="match status" value="1"/>
</dbReference>
<dbReference type="Proteomes" id="UP001230807">
    <property type="component" value="Unassembled WGS sequence"/>
</dbReference>
<dbReference type="RefSeq" id="WP_286038244.1">
    <property type="nucleotide sequence ID" value="NZ_CP183077.1"/>
</dbReference>
<evidence type="ECO:0000259" key="1">
    <source>
        <dbReference type="Pfam" id="PF00534"/>
    </source>
</evidence>
<comment type="caution">
    <text evidence="2">The sequence shown here is derived from an EMBL/GenBank/DDBJ whole genome shotgun (WGS) entry which is preliminary data.</text>
</comment>
<sequence length="414" mass="47847">MRILYITTDYPGFSECLFQGADYPYGLPSFNKVLIGLVERGHEVNYVLIHNKKPFPEYNIKSKWFKKSDIKETLYTGNTRLSSLKFKINLISVVNKLLKTGNYDFVYAHGTAGAISVIPAKWNKTPYAQRLYGTFLWESILHKGKMRTLLNNISEYLIYKTPKKFLLVTNDGSRGDLVFNSIWKNKKAPYQFFYWINGVDKLNNISLEEINEFNNSLSESKPFIFYCARFDPWKRQDRVIRIIHKLKQKGYVVNAYFAGPTKLYDNSTTYYEEILELAKKLQVEDQVRFMGNIDARSISIMNKLSICSMVLHDTCNMTNVFHESLASGAVVIAKEDGVVNDFIRNGENGFLVSSTDEENMLVEDVVNIVKYLIENPKESTAIRKNAINTSNDKMLSWDSRIENEISLLEKYKNK</sequence>
<dbReference type="InterPro" id="IPR001296">
    <property type="entry name" value="Glyco_trans_1"/>
</dbReference>
<keyword evidence="2" id="KW-0808">Transferase</keyword>
<protein>
    <submittedName>
        <fullName evidence="2">Glycosyltransferase family 4 protein</fullName>
        <ecNumber evidence="2">2.4.-.-</ecNumber>
    </submittedName>
</protein>
<proteinExistence type="predicted"/>
<evidence type="ECO:0000313" key="3">
    <source>
        <dbReference type="Proteomes" id="UP001230807"/>
    </source>
</evidence>